<sequence length="68" mass="7743">MSLHELEQTLLKFTRIVLKKIAPRMFPASPSQNLQGKKKIILQTEIGNCPDHAPFNESDQIIKAQKKT</sequence>
<protein>
    <submittedName>
        <fullName evidence="1">Uncharacterized protein</fullName>
    </submittedName>
</protein>
<dbReference type="AlphaFoldDB" id="A0AAV7ATA0"/>
<gene>
    <name evidence="1" type="ORF">GDO81_016480</name>
</gene>
<accession>A0AAV7ATA0</accession>
<evidence type="ECO:0000313" key="2">
    <source>
        <dbReference type="Proteomes" id="UP000824782"/>
    </source>
</evidence>
<organism evidence="1 2">
    <name type="scientific">Engystomops pustulosus</name>
    <name type="common">Tungara frog</name>
    <name type="synonym">Physalaemus pustulosus</name>
    <dbReference type="NCBI Taxonomy" id="76066"/>
    <lineage>
        <taxon>Eukaryota</taxon>
        <taxon>Metazoa</taxon>
        <taxon>Chordata</taxon>
        <taxon>Craniata</taxon>
        <taxon>Vertebrata</taxon>
        <taxon>Euteleostomi</taxon>
        <taxon>Amphibia</taxon>
        <taxon>Batrachia</taxon>
        <taxon>Anura</taxon>
        <taxon>Neobatrachia</taxon>
        <taxon>Hyloidea</taxon>
        <taxon>Leptodactylidae</taxon>
        <taxon>Leiuperinae</taxon>
        <taxon>Engystomops</taxon>
    </lineage>
</organism>
<dbReference type="EMBL" id="WNYA01000007">
    <property type="protein sequence ID" value="KAG8564477.1"/>
    <property type="molecule type" value="Genomic_DNA"/>
</dbReference>
<dbReference type="Proteomes" id="UP000824782">
    <property type="component" value="Unassembled WGS sequence"/>
</dbReference>
<name>A0AAV7ATA0_ENGPU</name>
<keyword evidence="2" id="KW-1185">Reference proteome</keyword>
<comment type="caution">
    <text evidence="1">The sequence shown here is derived from an EMBL/GenBank/DDBJ whole genome shotgun (WGS) entry which is preliminary data.</text>
</comment>
<evidence type="ECO:0000313" key="1">
    <source>
        <dbReference type="EMBL" id="KAG8564477.1"/>
    </source>
</evidence>
<reference evidence="1" key="1">
    <citation type="thesis" date="2020" institute="ProQuest LLC" country="789 East Eisenhower Parkway, Ann Arbor, MI, USA">
        <title>Comparative Genomics and Chromosome Evolution.</title>
        <authorList>
            <person name="Mudd A.B."/>
        </authorList>
    </citation>
    <scope>NUCLEOTIDE SEQUENCE</scope>
    <source>
        <strain evidence="1">237g6f4</strain>
        <tissue evidence="1">Blood</tissue>
    </source>
</reference>
<proteinExistence type="predicted"/>